<dbReference type="PANTHER" id="PTHR46717:SF1">
    <property type="entry name" value="E3 UBIQUITIN-PROTEIN LIGASE RNF180"/>
    <property type="match status" value="1"/>
</dbReference>
<evidence type="ECO:0000256" key="11">
    <source>
        <dbReference type="ARBA" id="ARBA00022786"/>
    </source>
</evidence>
<evidence type="ECO:0000256" key="4">
    <source>
        <dbReference type="ARBA" id="ARBA00004906"/>
    </source>
</evidence>
<dbReference type="STRING" id="161767.ENSAPEP00000027801"/>
<dbReference type="Ensembl" id="ENSAPET00000028538.1">
    <property type="protein sequence ID" value="ENSAPEP00000027801.1"/>
    <property type="gene ID" value="ENSAPEG00000019746.1"/>
</dbReference>
<keyword evidence="9" id="KW-0479">Metal-binding</keyword>
<evidence type="ECO:0000256" key="8">
    <source>
        <dbReference type="ARBA" id="ARBA00022692"/>
    </source>
</evidence>
<dbReference type="GO" id="GO:0000209">
    <property type="term" value="P:protein polyubiquitination"/>
    <property type="evidence" value="ECO:0007669"/>
    <property type="project" value="InterPro"/>
</dbReference>
<evidence type="ECO:0000256" key="10">
    <source>
        <dbReference type="ARBA" id="ARBA00022771"/>
    </source>
</evidence>
<dbReference type="Gene3D" id="3.30.40.10">
    <property type="entry name" value="Zinc/RING finger domain, C3HC4 (zinc finger)"/>
    <property type="match status" value="1"/>
</dbReference>
<proteinExistence type="predicted"/>
<dbReference type="FunFam" id="3.30.40.10:FF:000316">
    <property type="entry name" value="E3 ubiquitin-protein ligase RNF180"/>
    <property type="match status" value="1"/>
</dbReference>
<keyword evidence="12" id="KW-0256">Endoplasmic reticulum</keyword>
<dbReference type="PANTHER" id="PTHR46717">
    <property type="entry name" value="E3 UBIQUITIN-PROTEIN LIGASE RNF180"/>
    <property type="match status" value="1"/>
</dbReference>
<evidence type="ECO:0000256" key="13">
    <source>
        <dbReference type="ARBA" id="ARBA00022833"/>
    </source>
</evidence>
<evidence type="ECO:0000313" key="26">
    <source>
        <dbReference type="Ensembl" id="ENSAPEP00000027801.1"/>
    </source>
</evidence>
<evidence type="ECO:0000256" key="14">
    <source>
        <dbReference type="ARBA" id="ARBA00022989"/>
    </source>
</evidence>
<evidence type="ECO:0000256" key="12">
    <source>
        <dbReference type="ARBA" id="ARBA00022824"/>
    </source>
</evidence>
<dbReference type="InterPro" id="IPR033263">
    <property type="entry name" value="RNF180"/>
</dbReference>
<sequence>MLRCRKCRKGVIDATCLSTVQESDECSAAVCSIWHVNVDTLPEWILTSVHQAQWTVGKLNCQNCGARLGGFNFINRSECPCGRDAAVHLNKSRVDHDHKHSVLIVQPRRTRPERLQAGGLLTETSPDREERPEFSRTALDSLQLNCAAVTSHISPAEASDPLPDAENTPSFSFSPLYCISHRRRCSVEDDGGGFRSSCFCPAGRPDVSTADLRRSRTDESTRSLLAHPTSQQFVSDGGASLNVVPRRPSACGIPRSPLHQQTEEEATSVQEEIPDSALFLRGQSISDSVAEQAEEEEEVPPTSVGSPASSRLSKREKNRLKSLRRKQRKRERWLHSQLEQAEMVSGSLLDSEEEDREGLTCAVCLDVYFSPYSCQPCSHVFCEPCLRTLAKNRPSNTPCPLCRTLISHTSFHKELNHTAKTFFPKVYFARKQNFQNASCAKWPLPSFEQRFHSFWGYERQAPPMAGRRFHMVHGGFALEALGFTDMRGWLFDIGLVIVYIHSLNWILASLLFCFLMYYFFI</sequence>
<evidence type="ECO:0000256" key="9">
    <source>
        <dbReference type="ARBA" id="ARBA00022723"/>
    </source>
</evidence>
<keyword evidence="11" id="KW-0833">Ubl conjugation pathway</keyword>
<evidence type="ECO:0000256" key="19">
    <source>
        <dbReference type="ARBA" id="ARBA00067421"/>
    </source>
</evidence>
<dbReference type="GO" id="GO:0032436">
    <property type="term" value="P:positive regulation of proteasomal ubiquitin-dependent protein catabolic process"/>
    <property type="evidence" value="ECO:0007669"/>
    <property type="project" value="TreeGrafter"/>
</dbReference>
<dbReference type="SUPFAM" id="SSF57850">
    <property type="entry name" value="RING/U-box"/>
    <property type="match status" value="1"/>
</dbReference>
<dbReference type="OMA" id="CETQTQR"/>
<feature type="region of interest" description="Disordered" evidence="23">
    <location>
        <begin position="287"/>
        <end position="332"/>
    </location>
</feature>
<dbReference type="GO" id="GO:0061630">
    <property type="term" value="F:ubiquitin protein ligase activity"/>
    <property type="evidence" value="ECO:0007669"/>
    <property type="project" value="UniProtKB-EC"/>
</dbReference>
<evidence type="ECO:0000256" key="20">
    <source>
        <dbReference type="ARBA" id="ARBA00079826"/>
    </source>
</evidence>
<comment type="subunit">
    <text evidence="18">Interacts with ZIC2.</text>
</comment>
<evidence type="ECO:0000259" key="25">
    <source>
        <dbReference type="PROSITE" id="PS50089"/>
    </source>
</evidence>
<dbReference type="EC" id="2.3.2.27" evidence="5"/>
<evidence type="ECO:0000256" key="2">
    <source>
        <dbReference type="ARBA" id="ARBA00004259"/>
    </source>
</evidence>
<evidence type="ECO:0000256" key="17">
    <source>
        <dbReference type="ARBA" id="ARBA00058659"/>
    </source>
</evidence>
<evidence type="ECO:0000256" key="5">
    <source>
        <dbReference type="ARBA" id="ARBA00012483"/>
    </source>
</evidence>
<comment type="subcellular location">
    <subcellularLocation>
        <location evidence="3">Endoplasmic reticulum membrane</location>
        <topology evidence="3">Single-pass membrane protein</topology>
    </subcellularLocation>
    <subcellularLocation>
        <location evidence="2">Nucleus envelope</location>
    </subcellularLocation>
</comment>
<dbReference type="SMART" id="SM00184">
    <property type="entry name" value="RING"/>
    <property type="match status" value="1"/>
</dbReference>
<comment type="catalytic activity">
    <reaction evidence="1">
        <text>S-ubiquitinyl-[E2 ubiquitin-conjugating enzyme]-L-cysteine + [acceptor protein]-L-lysine = [E2 ubiquitin-conjugating enzyme]-L-cysteine + N(6)-ubiquitinyl-[acceptor protein]-L-lysine.</text>
        <dbReference type="EC" id="2.3.2.27"/>
    </reaction>
</comment>
<feature type="region of interest" description="Disordered" evidence="23">
    <location>
        <begin position="248"/>
        <end position="270"/>
    </location>
</feature>
<dbReference type="AlphaFoldDB" id="A0A3P8TT60"/>
<dbReference type="Pfam" id="PF13639">
    <property type="entry name" value="zf-RING_2"/>
    <property type="match status" value="1"/>
</dbReference>
<evidence type="ECO:0000256" key="7">
    <source>
        <dbReference type="ARBA" id="ARBA00022679"/>
    </source>
</evidence>
<keyword evidence="14 24" id="KW-1133">Transmembrane helix</keyword>
<keyword evidence="10 22" id="KW-0863">Zinc-finger</keyword>
<keyword evidence="27" id="KW-1185">Reference proteome</keyword>
<organism evidence="26 27">
    <name type="scientific">Amphiprion percula</name>
    <name type="common">Orange clownfish</name>
    <name type="synonym">Lutjanus percula</name>
    <dbReference type="NCBI Taxonomy" id="161767"/>
    <lineage>
        <taxon>Eukaryota</taxon>
        <taxon>Metazoa</taxon>
        <taxon>Chordata</taxon>
        <taxon>Craniata</taxon>
        <taxon>Vertebrata</taxon>
        <taxon>Euteleostomi</taxon>
        <taxon>Actinopterygii</taxon>
        <taxon>Neopterygii</taxon>
        <taxon>Teleostei</taxon>
        <taxon>Neoteleostei</taxon>
        <taxon>Acanthomorphata</taxon>
        <taxon>Ovalentaria</taxon>
        <taxon>Pomacentridae</taxon>
        <taxon>Amphiprion</taxon>
    </lineage>
</organism>
<dbReference type="GO" id="GO:0042415">
    <property type="term" value="P:norepinephrine metabolic process"/>
    <property type="evidence" value="ECO:0007669"/>
    <property type="project" value="TreeGrafter"/>
</dbReference>
<evidence type="ECO:0000256" key="6">
    <source>
        <dbReference type="ARBA" id="ARBA00022553"/>
    </source>
</evidence>
<dbReference type="PROSITE" id="PS00518">
    <property type="entry name" value="ZF_RING_1"/>
    <property type="match status" value="1"/>
</dbReference>
<evidence type="ECO:0000256" key="21">
    <source>
        <dbReference type="ARBA" id="ARBA00080502"/>
    </source>
</evidence>
<feature type="domain" description="RING-type" evidence="25">
    <location>
        <begin position="361"/>
        <end position="403"/>
    </location>
</feature>
<protein>
    <recommendedName>
        <fullName evidence="19">E3 ubiquitin-protein ligase RNF180</fullName>
        <ecNumber evidence="5">2.3.2.27</ecNumber>
    </recommendedName>
    <alternativeName>
        <fullName evidence="21">RING finger protein 180</fullName>
    </alternativeName>
    <alternativeName>
        <fullName evidence="20">RING-type E3 ubiquitin transferase RNF180</fullName>
    </alternativeName>
</protein>
<evidence type="ECO:0000256" key="23">
    <source>
        <dbReference type="SAM" id="MobiDB-lite"/>
    </source>
</evidence>
<dbReference type="InterPro" id="IPR001841">
    <property type="entry name" value="Znf_RING"/>
</dbReference>
<evidence type="ECO:0000256" key="18">
    <source>
        <dbReference type="ARBA" id="ARBA00062709"/>
    </source>
</evidence>
<reference evidence="26" key="3">
    <citation type="submission" date="2025-09" db="UniProtKB">
        <authorList>
            <consortium name="Ensembl"/>
        </authorList>
    </citation>
    <scope>IDENTIFICATION</scope>
</reference>
<keyword evidence="7" id="KW-0808">Transferase</keyword>
<keyword evidence="15 24" id="KW-0472">Membrane</keyword>
<dbReference type="CDD" id="cd16554">
    <property type="entry name" value="RING-HC_RNF180"/>
    <property type="match status" value="1"/>
</dbReference>
<dbReference type="InterPro" id="IPR013083">
    <property type="entry name" value="Znf_RING/FYVE/PHD"/>
</dbReference>
<evidence type="ECO:0000256" key="22">
    <source>
        <dbReference type="PROSITE-ProRule" id="PRU00175"/>
    </source>
</evidence>
<reference evidence="26" key="2">
    <citation type="submission" date="2025-08" db="UniProtKB">
        <authorList>
            <consortium name="Ensembl"/>
        </authorList>
    </citation>
    <scope>IDENTIFICATION</scope>
</reference>
<reference evidence="26 27" key="1">
    <citation type="submission" date="2018-03" db="EMBL/GenBank/DDBJ databases">
        <title>Finding Nemo's genes: A chromosome-scale reference assembly of the genome of the orange clownfish Amphiprion percula.</title>
        <authorList>
            <person name="Lehmann R."/>
        </authorList>
    </citation>
    <scope>NUCLEOTIDE SEQUENCE</scope>
</reference>
<keyword evidence="13" id="KW-0862">Zinc</keyword>
<dbReference type="InterPro" id="IPR045790">
    <property type="entry name" value="RNF180_C"/>
</dbReference>
<dbReference type="GO" id="GO:0031624">
    <property type="term" value="F:ubiquitin conjugating enzyme binding"/>
    <property type="evidence" value="ECO:0007669"/>
    <property type="project" value="TreeGrafter"/>
</dbReference>
<feature type="transmembrane region" description="Helical" evidence="24">
    <location>
        <begin position="496"/>
        <end position="520"/>
    </location>
</feature>
<feature type="compositionally biased region" description="Basic residues" evidence="23">
    <location>
        <begin position="312"/>
        <end position="332"/>
    </location>
</feature>
<comment type="pathway">
    <text evidence="4">Protein modification; protein ubiquitination.</text>
</comment>
<name>A0A3P8TT60_AMPPE</name>
<dbReference type="GO" id="GO:0042428">
    <property type="term" value="P:serotonin metabolic process"/>
    <property type="evidence" value="ECO:0007669"/>
    <property type="project" value="TreeGrafter"/>
</dbReference>
<evidence type="ECO:0000256" key="3">
    <source>
        <dbReference type="ARBA" id="ARBA00004389"/>
    </source>
</evidence>
<dbReference type="Proteomes" id="UP000265080">
    <property type="component" value="Chromosome 16"/>
</dbReference>
<keyword evidence="6" id="KW-0597">Phosphoprotein</keyword>
<keyword evidence="8 24" id="KW-0812">Transmembrane</keyword>
<dbReference type="GeneTree" id="ENSGT00950000182909"/>
<comment type="function">
    <text evidence="17">E3 ubiquitin-protein ligase which promotes polyubiquitination and degradation by the proteasome pathway of ZIC2.</text>
</comment>
<evidence type="ECO:0000256" key="24">
    <source>
        <dbReference type="SAM" id="Phobius"/>
    </source>
</evidence>
<evidence type="ECO:0000256" key="15">
    <source>
        <dbReference type="ARBA" id="ARBA00023136"/>
    </source>
</evidence>
<dbReference type="GO" id="GO:0005789">
    <property type="term" value="C:endoplasmic reticulum membrane"/>
    <property type="evidence" value="ECO:0007669"/>
    <property type="project" value="UniProtKB-SubCell"/>
</dbReference>
<dbReference type="GO" id="GO:0005635">
    <property type="term" value="C:nuclear envelope"/>
    <property type="evidence" value="ECO:0007669"/>
    <property type="project" value="UniProtKB-SubCell"/>
</dbReference>
<dbReference type="PROSITE" id="PS50089">
    <property type="entry name" value="ZF_RING_2"/>
    <property type="match status" value="1"/>
</dbReference>
<dbReference type="GO" id="GO:0008270">
    <property type="term" value="F:zinc ion binding"/>
    <property type="evidence" value="ECO:0007669"/>
    <property type="project" value="UniProtKB-KW"/>
</dbReference>
<keyword evidence="16" id="KW-0539">Nucleus</keyword>
<dbReference type="Pfam" id="PF19332">
    <property type="entry name" value="RNF180_C"/>
    <property type="match status" value="1"/>
</dbReference>
<evidence type="ECO:0000256" key="1">
    <source>
        <dbReference type="ARBA" id="ARBA00000900"/>
    </source>
</evidence>
<evidence type="ECO:0000256" key="16">
    <source>
        <dbReference type="ARBA" id="ARBA00023242"/>
    </source>
</evidence>
<dbReference type="InterPro" id="IPR017907">
    <property type="entry name" value="Znf_RING_CS"/>
</dbReference>
<accession>A0A3P8TT60</accession>
<evidence type="ECO:0000313" key="27">
    <source>
        <dbReference type="Proteomes" id="UP000265080"/>
    </source>
</evidence>